<dbReference type="Gene3D" id="3.40.190.10">
    <property type="entry name" value="Periplasmic binding protein-like II"/>
    <property type="match status" value="1"/>
</dbReference>
<name>A0ABW4S0V4_9ACTN</name>
<reference evidence="5" key="1">
    <citation type="journal article" date="2019" name="Int. J. Syst. Evol. Microbiol.">
        <title>The Global Catalogue of Microorganisms (GCM) 10K type strain sequencing project: providing services to taxonomists for standard genome sequencing and annotation.</title>
        <authorList>
            <consortium name="The Broad Institute Genomics Platform"/>
            <consortium name="The Broad Institute Genome Sequencing Center for Infectious Disease"/>
            <person name="Wu L."/>
            <person name="Ma J."/>
        </authorList>
    </citation>
    <scope>NUCLEOTIDE SEQUENCE [LARGE SCALE GENOMIC DNA]</scope>
    <source>
        <strain evidence="5">CAIM 431</strain>
    </source>
</reference>
<proteinExistence type="predicted"/>
<evidence type="ECO:0000313" key="4">
    <source>
        <dbReference type="EMBL" id="MFD1891318.1"/>
    </source>
</evidence>
<gene>
    <name evidence="4" type="ORF">ACFSCS_14175</name>
</gene>
<dbReference type="RefSeq" id="WP_343875660.1">
    <property type="nucleotide sequence ID" value="NZ_BAAAIX010000034.1"/>
</dbReference>
<comment type="caution">
    <text evidence="4">The sequence shown here is derived from an EMBL/GenBank/DDBJ whole genome shotgun (WGS) entry which is preliminary data.</text>
</comment>
<sequence>MGSKMRLRKLASLLVASVMTMTLAACSSSDGGTEEQARDLVVGATAQPQSMDPTTTAGAAIQQALLYNVYETLVKIDGEGKLKPLLAQSWTRSEDRKTYTFTLQPKAKFSTGAPVDAQAVVDNINRIRTDKKVLPLMKKQMAVVSSATATDAGTVTVKLSRPSQAWLYDMASAAGIVADPKSFATLAKSPVASGPFTFAEWKQGESVGLKLSQDYWGTPSRFDTVTFRYFADANSMSSAMLSGDIDVISDLTAPEALDQFSDTSKYTVTEGTTNGEVVLGLNQGKGGNPALKNLKVRQAINHAIDRQALLDSVWGGKGTLIGSMVPPTDPWYEDLSKTYPYDPAKAKALLKEAGVSNLTLRLRVPTLPYAPPSAQFIASQLKQVGITATVEELDFSRWLSDVYTAGNYDMTIVSHVEPRDIVNFANPNYYWHYDNPDFAKLVAQADAADDAQYVELMKKASKMLATDAAADWLWLFPHIAVSRSDITGINANTTSSSFDVTQMASRNG</sequence>
<feature type="domain" description="Solute-binding protein family 5" evidence="3">
    <location>
        <begin position="81"/>
        <end position="414"/>
    </location>
</feature>
<dbReference type="Pfam" id="PF00496">
    <property type="entry name" value="SBP_bac_5"/>
    <property type="match status" value="1"/>
</dbReference>
<dbReference type="Gene3D" id="3.10.105.10">
    <property type="entry name" value="Dipeptide-binding Protein, Domain 3"/>
    <property type="match status" value="1"/>
</dbReference>
<dbReference type="CDD" id="cd08494">
    <property type="entry name" value="PBP2_NikA_DppA_OppA_like_6"/>
    <property type="match status" value="1"/>
</dbReference>
<dbReference type="EMBL" id="JBHUFZ010000033">
    <property type="protein sequence ID" value="MFD1891318.1"/>
    <property type="molecule type" value="Genomic_DNA"/>
</dbReference>
<protein>
    <submittedName>
        <fullName evidence="4">ABC transporter substrate-binding protein</fullName>
    </submittedName>
</protein>
<dbReference type="PANTHER" id="PTHR30290">
    <property type="entry name" value="PERIPLASMIC BINDING COMPONENT OF ABC TRANSPORTER"/>
    <property type="match status" value="1"/>
</dbReference>
<dbReference type="PROSITE" id="PS51257">
    <property type="entry name" value="PROKAR_LIPOPROTEIN"/>
    <property type="match status" value="1"/>
</dbReference>
<dbReference type="PANTHER" id="PTHR30290:SF38">
    <property type="entry name" value="D,D-DIPEPTIDE-BINDING PERIPLASMIC PROTEIN DDPA-RELATED"/>
    <property type="match status" value="1"/>
</dbReference>
<dbReference type="PIRSF" id="PIRSF002741">
    <property type="entry name" value="MppA"/>
    <property type="match status" value="1"/>
</dbReference>
<evidence type="ECO:0000256" key="1">
    <source>
        <dbReference type="ARBA" id="ARBA00022729"/>
    </source>
</evidence>
<dbReference type="InterPro" id="IPR039424">
    <property type="entry name" value="SBP_5"/>
</dbReference>
<dbReference type="InterPro" id="IPR030678">
    <property type="entry name" value="Peptide/Ni-bd"/>
</dbReference>
<feature type="chain" id="PRO_5045851403" evidence="2">
    <location>
        <begin position="25"/>
        <end position="508"/>
    </location>
</feature>
<dbReference type="Proteomes" id="UP001597326">
    <property type="component" value="Unassembled WGS sequence"/>
</dbReference>
<dbReference type="SUPFAM" id="SSF53850">
    <property type="entry name" value="Periplasmic binding protein-like II"/>
    <property type="match status" value="1"/>
</dbReference>
<organism evidence="4 5">
    <name type="scientific">Luteococcus peritonei</name>
    <dbReference type="NCBI Taxonomy" id="88874"/>
    <lineage>
        <taxon>Bacteria</taxon>
        <taxon>Bacillati</taxon>
        <taxon>Actinomycetota</taxon>
        <taxon>Actinomycetes</taxon>
        <taxon>Propionibacteriales</taxon>
        <taxon>Propionibacteriaceae</taxon>
        <taxon>Luteococcus</taxon>
    </lineage>
</organism>
<keyword evidence="5" id="KW-1185">Reference proteome</keyword>
<accession>A0ABW4S0V4</accession>
<feature type="signal peptide" evidence="2">
    <location>
        <begin position="1"/>
        <end position="24"/>
    </location>
</feature>
<evidence type="ECO:0000259" key="3">
    <source>
        <dbReference type="Pfam" id="PF00496"/>
    </source>
</evidence>
<evidence type="ECO:0000256" key="2">
    <source>
        <dbReference type="SAM" id="SignalP"/>
    </source>
</evidence>
<dbReference type="InterPro" id="IPR000914">
    <property type="entry name" value="SBP_5_dom"/>
</dbReference>
<evidence type="ECO:0000313" key="5">
    <source>
        <dbReference type="Proteomes" id="UP001597326"/>
    </source>
</evidence>
<keyword evidence="1 2" id="KW-0732">Signal</keyword>